<dbReference type="Pfam" id="PF13245">
    <property type="entry name" value="AAA_19"/>
    <property type="match status" value="1"/>
</dbReference>
<keyword evidence="1" id="KW-0347">Helicase</keyword>
<keyword evidence="1" id="KW-0547">Nucleotide-binding</keyword>
<dbReference type="InterPro" id="IPR027417">
    <property type="entry name" value="P-loop_NTPase"/>
</dbReference>
<gene>
    <name evidence="1" type="ORF">CmNV_069</name>
</gene>
<proteinExistence type="predicted"/>
<name>A0AAE8Y580_9VIRU</name>
<keyword evidence="1" id="KW-0067">ATP-binding</keyword>
<dbReference type="Gene3D" id="3.40.50.300">
    <property type="entry name" value="P-loop containing nucleotide triphosphate hydrolases"/>
    <property type="match status" value="1"/>
</dbReference>
<reference evidence="1" key="1">
    <citation type="journal article" date="2021" name="Viruses">
        <title>Identification and Full Characterisation of Two Novel Crustacean Infecting Members of the Family Nudiviridae Provides Support for Two Subfamilies.</title>
        <authorList>
            <person name="Bateman K.S."/>
            <person name="Kerr R."/>
            <person name="Stentiford G.D."/>
            <person name="Bean T.P."/>
            <person name="Hooper C."/>
            <person name="Van Eynde B."/>
            <person name="Delbare D."/>
            <person name="Bojko J."/>
            <person name="Christiaens O."/>
            <person name="Taning C.N.T."/>
            <person name="Smagghe G."/>
            <person name="van Oers M.M."/>
            <person name="van Aerle R."/>
        </authorList>
    </citation>
    <scope>NUCLEOTIDE SEQUENCE</scope>
    <source>
        <strain evidence="1">AN2</strain>
    </source>
</reference>
<dbReference type="SUPFAM" id="SSF52540">
    <property type="entry name" value="P-loop containing nucleoside triphosphate hydrolases"/>
    <property type="match status" value="1"/>
</dbReference>
<sequence>MKPMLVALVITLIKKDVFNSNDYSKIATIFSYDVNYLQRLKIDTIKEMLYNKVKQNDHTTLDIHSINKLNENDCLELNKLYNSNFELPSFAALKNTEKSKMILSVLNDDQKQIAYHIFEVLSCSYDINGVLVDPKLLLLDASSGTGKSFLVDCLAICLRNTSTVVIAKNSTLLKSICNVVTHSISAMTTCKFTMLYFDMDFQTAIKVFKDNYLSIDEVAIFINKIIKTHKPWNFNLLIIDEYSMESPLLLLIIIILARIEKVNLLIMGDIKQQNTLTTSRFHKGTNYKLISILGDDIKLCKLSEQMRIKDNRLLQLISGIKTLIDDTVGNVQATYGLKYFIYLNLREKFTTKTNPLIDIYLTDTHKNIKEKVEELVEYAKKNNLKCVIQPFEIKNKVTGKLSPLILPTKDKYLPNIPLVEGCQYVYNKTFVTLKKINSQSLEIVDNKTKEELCISKSIWSISDHACVDDNYKWITKHIPDYETGEYYIIQYPLRFAYFTYYFVQGLTFGDGQKISFDLDTQLANSVYVGFSRIKDSNQITKIHCKDLFSFIYTQYKNDEYFYKVPEILKKEFLNDLQQFYKNKYYKFDDSSIKVKSVPSIVFEKTTNKSFIKTLRFNTLKRKAETSGVSKKIKLEHSELSILLKQYYYDDFKV</sequence>
<evidence type="ECO:0000313" key="2">
    <source>
        <dbReference type="Proteomes" id="UP000830962"/>
    </source>
</evidence>
<keyword evidence="1" id="KW-0378">Hydrolase</keyword>
<evidence type="ECO:0000313" key="1">
    <source>
        <dbReference type="EMBL" id="UBZ25660.1"/>
    </source>
</evidence>
<keyword evidence="2" id="KW-1185">Reference proteome</keyword>
<protein>
    <submittedName>
        <fullName evidence="1">Helicase 2</fullName>
    </submittedName>
</protein>
<dbReference type="GO" id="GO:0004386">
    <property type="term" value="F:helicase activity"/>
    <property type="evidence" value="ECO:0007669"/>
    <property type="project" value="UniProtKB-KW"/>
</dbReference>
<dbReference type="Proteomes" id="UP000830962">
    <property type="component" value="Segment"/>
</dbReference>
<accession>A0AAE8Y580</accession>
<organism evidence="1 2">
    <name type="scientific">Carcinus maenas nudivirus</name>
    <dbReference type="NCBI Taxonomy" id="2880837"/>
    <lineage>
        <taxon>Viruses</taxon>
        <taxon>Viruses incertae sedis</taxon>
        <taxon>Naldaviricetes</taxon>
        <taxon>Lefavirales</taxon>
        <taxon>Nudiviridae</taxon>
        <taxon>Gammanudivirus</taxon>
        <taxon>Gammanudivirus cameanadis</taxon>
    </lineage>
</organism>
<dbReference type="EMBL" id="MZ311578">
    <property type="protein sequence ID" value="UBZ25660.1"/>
    <property type="molecule type" value="Genomic_DNA"/>
</dbReference>